<dbReference type="EMBL" id="NBSK02000007">
    <property type="protein sequence ID" value="KAJ0197576.1"/>
    <property type="molecule type" value="Genomic_DNA"/>
</dbReference>
<gene>
    <name evidence="6" type="ORF">LSAT_V11C700348120</name>
</gene>
<feature type="domain" description="Aconitase/3-isopropylmalate dehydratase large subunit alpha/beta/alpha" evidence="5">
    <location>
        <begin position="63"/>
        <end position="115"/>
    </location>
</feature>
<dbReference type="Pfam" id="PF00330">
    <property type="entry name" value="Aconitase"/>
    <property type="match status" value="1"/>
</dbReference>
<evidence type="ECO:0000313" key="7">
    <source>
        <dbReference type="Proteomes" id="UP000235145"/>
    </source>
</evidence>
<dbReference type="Gene3D" id="3.30.499.10">
    <property type="entry name" value="Aconitase, domain 3"/>
    <property type="match status" value="1"/>
</dbReference>
<dbReference type="PANTHER" id="PTHR43822:SF2">
    <property type="entry name" value="HOMOACONITASE, MITOCHONDRIAL"/>
    <property type="match status" value="1"/>
</dbReference>
<dbReference type="AlphaFoldDB" id="A0A9R1V3G6"/>
<organism evidence="6 7">
    <name type="scientific">Lactuca sativa</name>
    <name type="common">Garden lettuce</name>
    <dbReference type="NCBI Taxonomy" id="4236"/>
    <lineage>
        <taxon>Eukaryota</taxon>
        <taxon>Viridiplantae</taxon>
        <taxon>Streptophyta</taxon>
        <taxon>Embryophyta</taxon>
        <taxon>Tracheophyta</taxon>
        <taxon>Spermatophyta</taxon>
        <taxon>Magnoliopsida</taxon>
        <taxon>eudicotyledons</taxon>
        <taxon>Gunneridae</taxon>
        <taxon>Pentapetalae</taxon>
        <taxon>asterids</taxon>
        <taxon>campanulids</taxon>
        <taxon>Asterales</taxon>
        <taxon>Asteraceae</taxon>
        <taxon>Cichorioideae</taxon>
        <taxon>Cichorieae</taxon>
        <taxon>Lactucinae</taxon>
        <taxon>Lactuca</taxon>
    </lineage>
</organism>
<comment type="caution">
    <text evidence="6">The sequence shown here is derived from an EMBL/GenBank/DDBJ whole genome shotgun (WGS) entry which is preliminary data.</text>
</comment>
<dbReference type="SUPFAM" id="SSF53732">
    <property type="entry name" value="Aconitase iron-sulfur domain"/>
    <property type="match status" value="1"/>
</dbReference>
<evidence type="ECO:0000256" key="2">
    <source>
        <dbReference type="ARBA" id="ARBA00023004"/>
    </source>
</evidence>
<evidence type="ECO:0000259" key="5">
    <source>
        <dbReference type="Pfam" id="PF00330"/>
    </source>
</evidence>
<evidence type="ECO:0000256" key="3">
    <source>
        <dbReference type="ARBA" id="ARBA00023014"/>
    </source>
</evidence>
<reference evidence="6 7" key="1">
    <citation type="journal article" date="2017" name="Nat. Commun.">
        <title>Genome assembly with in vitro proximity ligation data and whole-genome triplication in lettuce.</title>
        <authorList>
            <person name="Reyes-Chin-Wo S."/>
            <person name="Wang Z."/>
            <person name="Yang X."/>
            <person name="Kozik A."/>
            <person name="Arikit S."/>
            <person name="Song C."/>
            <person name="Xia L."/>
            <person name="Froenicke L."/>
            <person name="Lavelle D.O."/>
            <person name="Truco M.J."/>
            <person name="Xia R."/>
            <person name="Zhu S."/>
            <person name="Xu C."/>
            <person name="Xu H."/>
            <person name="Xu X."/>
            <person name="Cox K."/>
            <person name="Korf I."/>
            <person name="Meyers B.C."/>
            <person name="Michelmore R.W."/>
        </authorList>
    </citation>
    <scope>NUCLEOTIDE SEQUENCE [LARGE SCALE GENOMIC DNA]</scope>
    <source>
        <strain evidence="7">cv. Salinas</strain>
        <tissue evidence="6">Seedlings</tissue>
    </source>
</reference>
<dbReference type="GO" id="GO:0016829">
    <property type="term" value="F:lyase activity"/>
    <property type="evidence" value="ECO:0007669"/>
    <property type="project" value="UniProtKB-KW"/>
</dbReference>
<evidence type="ECO:0000256" key="1">
    <source>
        <dbReference type="ARBA" id="ARBA00022723"/>
    </source>
</evidence>
<proteinExistence type="predicted"/>
<dbReference type="InterPro" id="IPR050067">
    <property type="entry name" value="IPM_dehydratase_rel_enz"/>
</dbReference>
<keyword evidence="1" id="KW-0479">Metal-binding</keyword>
<dbReference type="InterPro" id="IPR001030">
    <property type="entry name" value="Acoase/IPM_deHydtase_lsu_aba"/>
</dbReference>
<sequence>MVAKTDYKGVCHVFIAQKGLTWVSIPIRVLLERLASLLPESEALIPNLCYEMESYCLRTKNYVPPTLRFVLDGEMPNYLLAKDLILQIIGEISIFGATYKGMEFVGSTIGSLTVNAFGKRLTCFGASSFAGTKAYIIYV</sequence>
<dbReference type="InterPro" id="IPR036008">
    <property type="entry name" value="Aconitase_4Fe-4S_dom"/>
</dbReference>
<evidence type="ECO:0000256" key="4">
    <source>
        <dbReference type="ARBA" id="ARBA00023239"/>
    </source>
</evidence>
<keyword evidence="3" id="KW-0411">Iron-sulfur</keyword>
<dbReference type="GO" id="GO:0046872">
    <property type="term" value="F:metal ion binding"/>
    <property type="evidence" value="ECO:0007669"/>
    <property type="project" value="UniProtKB-KW"/>
</dbReference>
<dbReference type="GO" id="GO:0043436">
    <property type="term" value="P:oxoacid metabolic process"/>
    <property type="evidence" value="ECO:0007669"/>
    <property type="project" value="UniProtKB-ARBA"/>
</dbReference>
<dbReference type="Proteomes" id="UP000235145">
    <property type="component" value="Unassembled WGS sequence"/>
</dbReference>
<dbReference type="PANTHER" id="PTHR43822">
    <property type="entry name" value="HOMOACONITASE, MITOCHONDRIAL-RELATED"/>
    <property type="match status" value="1"/>
</dbReference>
<evidence type="ECO:0000313" key="6">
    <source>
        <dbReference type="EMBL" id="KAJ0197576.1"/>
    </source>
</evidence>
<keyword evidence="2" id="KW-0408">Iron</keyword>
<accession>A0A9R1V3G6</accession>
<protein>
    <recommendedName>
        <fullName evidence="5">Aconitase/3-isopropylmalate dehydratase large subunit alpha/beta/alpha domain-containing protein</fullName>
    </recommendedName>
</protein>
<keyword evidence="4" id="KW-0456">Lyase</keyword>
<name>A0A9R1V3G6_LACSA</name>
<dbReference type="GO" id="GO:0051536">
    <property type="term" value="F:iron-sulfur cluster binding"/>
    <property type="evidence" value="ECO:0007669"/>
    <property type="project" value="UniProtKB-KW"/>
</dbReference>
<dbReference type="InterPro" id="IPR015931">
    <property type="entry name" value="Acnase/IPM_dHydase_lsu_aba_1/3"/>
</dbReference>
<keyword evidence="7" id="KW-1185">Reference proteome</keyword>